<organism evidence="2 3">
    <name type="scientific">Biomphalaria pfeifferi</name>
    <name type="common">Bloodfluke planorb</name>
    <name type="synonym">Freshwater snail</name>
    <dbReference type="NCBI Taxonomy" id="112525"/>
    <lineage>
        <taxon>Eukaryota</taxon>
        <taxon>Metazoa</taxon>
        <taxon>Spiralia</taxon>
        <taxon>Lophotrochozoa</taxon>
        <taxon>Mollusca</taxon>
        <taxon>Gastropoda</taxon>
        <taxon>Heterobranchia</taxon>
        <taxon>Euthyneura</taxon>
        <taxon>Panpulmonata</taxon>
        <taxon>Hygrophila</taxon>
        <taxon>Lymnaeoidea</taxon>
        <taxon>Planorbidae</taxon>
        <taxon>Biomphalaria</taxon>
    </lineage>
</organism>
<feature type="region of interest" description="Disordered" evidence="1">
    <location>
        <begin position="643"/>
        <end position="666"/>
    </location>
</feature>
<feature type="compositionally biased region" description="Basic and acidic residues" evidence="1">
    <location>
        <begin position="258"/>
        <end position="268"/>
    </location>
</feature>
<evidence type="ECO:0000256" key="1">
    <source>
        <dbReference type="SAM" id="MobiDB-lite"/>
    </source>
</evidence>
<dbReference type="AlphaFoldDB" id="A0AAD8F3R7"/>
<name>A0AAD8F3R7_BIOPF</name>
<keyword evidence="3" id="KW-1185">Reference proteome</keyword>
<feature type="compositionally biased region" description="Polar residues" evidence="1">
    <location>
        <begin position="57"/>
        <end position="69"/>
    </location>
</feature>
<keyword evidence="2" id="KW-0804">Transcription</keyword>
<feature type="compositionally biased region" description="Polar residues" evidence="1">
    <location>
        <begin position="512"/>
        <end position="525"/>
    </location>
</feature>
<feature type="compositionally biased region" description="Polar residues" evidence="1">
    <location>
        <begin position="281"/>
        <end position="297"/>
    </location>
</feature>
<feature type="region of interest" description="Disordered" evidence="1">
    <location>
        <begin position="356"/>
        <end position="382"/>
    </location>
</feature>
<feature type="compositionally biased region" description="Polar residues" evidence="1">
    <location>
        <begin position="555"/>
        <end position="567"/>
    </location>
</feature>
<dbReference type="EMBL" id="JASAOG010000116">
    <property type="protein sequence ID" value="KAK0050225.1"/>
    <property type="molecule type" value="Genomic_DNA"/>
</dbReference>
<reference evidence="2" key="2">
    <citation type="submission" date="2023-04" db="EMBL/GenBank/DDBJ databases">
        <authorList>
            <person name="Bu L."/>
            <person name="Lu L."/>
            <person name="Laidemitt M.R."/>
            <person name="Zhang S.M."/>
            <person name="Mutuku M."/>
            <person name="Mkoji G."/>
            <person name="Steinauer M."/>
            <person name="Loker E.S."/>
        </authorList>
    </citation>
    <scope>NUCLEOTIDE SEQUENCE</scope>
    <source>
        <strain evidence="2">KasaAsao</strain>
        <tissue evidence="2">Whole Snail</tissue>
    </source>
</reference>
<sequence length="792" mass="86082">MSKAADDVVTKARSDIDPSAKAIDNSLGKKMGVSSFKINSVDQVVNIRRSDAAKPNNLHQLPTQATERTSSSSYRVPSSKKKVSSSSVEADRSTGTISTAIGYITSPARYIGSFFSSKKEPMVVKSAPALNKEKVKIISSSTDQVKDSIADLLVDNEKDSGDVIPPPTILNASTTPASSNPTKKSEGKSDGKKSSNNTKRSVSQNSKFAPKNKTSSVFQKEKKLASPTPVLTESKIITASNVKIAPSGNKISYKVTSKVKEEPPVKPKKDVRKHSLPRLSKNLSPTLTSALPTSKKGTSLVEKPDEASPNVLTCTPTSFVKDNPEKNATPGAPTTKYPSQLKIMLGGVKKYDDTDAPRVQQLANKRKCSPTSTRKPSPELEMSPTFLLPTCLESEKNTDHMRNIAITSLASNNITENSPSFLPVDAGSSPTESDNEDPPNPNKKFSSPPFPQPPANFRDSYVPFRRTSPQSRPDRRPTSPGLGPVSPSYNTNTNYQPVSPNDTIRSPDTRINGRNSIASSSQSSDLPAHASYRVISPEKFPSNSRRDSPHKYRSVSRSPSRGRNDMSSYAERYNRQMNKSPSPNRAMHLRHTSKKDTFSTDNPSIIVMPSNKFRELAQERYEPPRQPERITATQNGSYKVSTKPIENTVSKPNESAATAEDASPTLVKAQETDSTNSAVKELVSIQSFVEATPTGNGEQPKVKDPQQLLNVDTSQTKPPCKGIRLRSPDKVPPSTQSLYSSMTSGIKLVEENILGKVSRPSNRDVDHFNSLEQYGGNPAQHAAASTMLGEFP</sequence>
<evidence type="ECO:0000313" key="2">
    <source>
        <dbReference type="EMBL" id="KAK0050225.1"/>
    </source>
</evidence>
<feature type="compositionally biased region" description="Basic and acidic residues" evidence="1">
    <location>
        <begin position="183"/>
        <end position="193"/>
    </location>
</feature>
<feature type="compositionally biased region" description="Polar residues" evidence="1">
    <location>
        <begin position="643"/>
        <end position="656"/>
    </location>
</feature>
<feature type="region of interest" description="Disordered" evidence="1">
    <location>
        <begin position="50"/>
        <end position="93"/>
    </location>
</feature>
<feature type="region of interest" description="Disordered" evidence="1">
    <location>
        <begin position="258"/>
        <end position="338"/>
    </location>
</feature>
<feature type="compositionally biased region" description="Polar residues" evidence="1">
    <location>
        <begin position="170"/>
        <end position="181"/>
    </location>
</feature>
<gene>
    <name evidence="2" type="ORF">Bpfe_020286</name>
</gene>
<feature type="region of interest" description="Disordered" evidence="1">
    <location>
        <begin position="773"/>
        <end position="792"/>
    </location>
</feature>
<comment type="caution">
    <text evidence="2">The sequence shown here is derived from an EMBL/GenBank/DDBJ whole genome shotgun (WGS) entry which is preliminary data.</text>
</comment>
<reference evidence="2" key="1">
    <citation type="journal article" date="2023" name="PLoS Negl. Trop. Dis.">
        <title>A genome sequence for Biomphalaria pfeifferi, the major vector snail for the human-infecting parasite Schistosoma mansoni.</title>
        <authorList>
            <person name="Bu L."/>
            <person name="Lu L."/>
            <person name="Laidemitt M.R."/>
            <person name="Zhang S.M."/>
            <person name="Mutuku M."/>
            <person name="Mkoji G."/>
            <person name="Steinauer M."/>
            <person name="Loker E.S."/>
        </authorList>
    </citation>
    <scope>NUCLEOTIDE SEQUENCE</scope>
    <source>
        <strain evidence="2">KasaAsao</strain>
    </source>
</reference>
<feature type="compositionally biased region" description="Polar residues" evidence="1">
    <location>
        <begin position="310"/>
        <end position="320"/>
    </location>
</feature>
<dbReference type="GO" id="GO:0000428">
    <property type="term" value="C:DNA-directed RNA polymerase complex"/>
    <property type="evidence" value="ECO:0007669"/>
    <property type="project" value="UniProtKB-KW"/>
</dbReference>
<proteinExistence type="predicted"/>
<feature type="compositionally biased region" description="Polar residues" evidence="1">
    <location>
        <begin position="487"/>
        <end position="506"/>
    </location>
</feature>
<feature type="region of interest" description="Disordered" evidence="1">
    <location>
        <begin position="156"/>
        <end position="232"/>
    </location>
</feature>
<keyword evidence="2" id="KW-0240">DNA-directed RNA polymerase</keyword>
<accession>A0AAD8F3R7</accession>
<feature type="region of interest" description="Disordered" evidence="1">
    <location>
        <begin position="1"/>
        <end position="24"/>
    </location>
</feature>
<protein>
    <submittedName>
        <fullName evidence="2">DNA-directed RNA polymerase II subunit RPB1</fullName>
    </submittedName>
</protein>
<evidence type="ECO:0000313" key="3">
    <source>
        <dbReference type="Proteomes" id="UP001233172"/>
    </source>
</evidence>
<dbReference type="Proteomes" id="UP001233172">
    <property type="component" value="Unassembled WGS sequence"/>
</dbReference>
<feature type="compositionally biased region" description="Polar residues" evidence="1">
    <location>
        <begin position="200"/>
        <end position="218"/>
    </location>
</feature>
<feature type="compositionally biased region" description="Basic and acidic residues" evidence="1">
    <location>
        <begin position="1"/>
        <end position="18"/>
    </location>
</feature>
<feature type="region of interest" description="Disordered" evidence="1">
    <location>
        <begin position="414"/>
        <end position="587"/>
    </location>
</feature>